<accession>A0A843YJP3</accession>
<protein>
    <submittedName>
        <fullName evidence="1">Uncharacterized protein</fullName>
    </submittedName>
</protein>
<dbReference type="AlphaFoldDB" id="A0A843YJP3"/>
<name>A0A843YJP3_9RHOB</name>
<proteinExistence type="predicted"/>
<reference evidence="1 2" key="1">
    <citation type="submission" date="2019-10" db="EMBL/GenBank/DDBJ databases">
        <title>Epibacterium sp. nov., isolated from seawater.</title>
        <authorList>
            <person name="Zhang X."/>
            <person name="Li N."/>
        </authorList>
    </citation>
    <scope>NUCLEOTIDE SEQUENCE [LARGE SCALE GENOMIC DNA]</scope>
    <source>
        <strain evidence="1 2">SM1979</strain>
    </source>
</reference>
<gene>
    <name evidence="1" type="ORF">GFB49_10665</name>
</gene>
<dbReference type="Proteomes" id="UP000444174">
    <property type="component" value="Unassembled WGS sequence"/>
</dbReference>
<evidence type="ECO:0000313" key="2">
    <source>
        <dbReference type="Proteomes" id="UP000444174"/>
    </source>
</evidence>
<keyword evidence="2" id="KW-1185">Reference proteome</keyword>
<evidence type="ECO:0000313" key="1">
    <source>
        <dbReference type="EMBL" id="MQQ08917.1"/>
    </source>
</evidence>
<organism evidence="1 2">
    <name type="scientific">Tritonibacter litoralis</name>
    <dbReference type="NCBI Taxonomy" id="2662264"/>
    <lineage>
        <taxon>Bacteria</taxon>
        <taxon>Pseudomonadati</taxon>
        <taxon>Pseudomonadota</taxon>
        <taxon>Alphaproteobacteria</taxon>
        <taxon>Rhodobacterales</taxon>
        <taxon>Paracoccaceae</taxon>
        <taxon>Tritonibacter</taxon>
    </lineage>
</organism>
<sequence length="76" mass="8861">MTQALFTKKTEQASGRCEPACYPLGMQMEDTMVEQLKRDLQTAIMHIFEGLGLVQRARVQVRRDQSAQHRQIRSRR</sequence>
<comment type="caution">
    <text evidence="1">The sequence shown here is derived from an EMBL/GenBank/DDBJ whole genome shotgun (WGS) entry which is preliminary data.</text>
</comment>
<dbReference type="RefSeq" id="WP_194269313.1">
    <property type="nucleotide sequence ID" value="NZ_WIBF01000005.1"/>
</dbReference>
<dbReference type="EMBL" id="WIBF01000005">
    <property type="protein sequence ID" value="MQQ08917.1"/>
    <property type="molecule type" value="Genomic_DNA"/>
</dbReference>